<proteinExistence type="predicted"/>
<evidence type="ECO:0000313" key="3">
    <source>
        <dbReference type="Proteomes" id="UP000016924"/>
    </source>
</evidence>
<dbReference type="OMA" id="GNIRIYV"/>
<dbReference type="EMBL" id="JH767604">
    <property type="protein sequence ID" value="EON68978.1"/>
    <property type="molecule type" value="Genomic_DNA"/>
</dbReference>
<dbReference type="STRING" id="1168221.R7Z4E6"/>
<reference evidence="3" key="1">
    <citation type="submission" date="2012-06" db="EMBL/GenBank/DDBJ databases">
        <title>The genome sequence of Coniosporium apollinis CBS 100218.</title>
        <authorList>
            <consortium name="The Broad Institute Genome Sequencing Platform"/>
            <person name="Cuomo C."/>
            <person name="Gorbushina A."/>
            <person name="Noack S."/>
            <person name="Walker B."/>
            <person name="Young S.K."/>
            <person name="Zeng Q."/>
            <person name="Gargeya S."/>
            <person name="Fitzgerald M."/>
            <person name="Haas B."/>
            <person name="Abouelleil A."/>
            <person name="Alvarado L."/>
            <person name="Arachchi H.M."/>
            <person name="Berlin A.M."/>
            <person name="Chapman S.B."/>
            <person name="Goldberg J."/>
            <person name="Griggs A."/>
            <person name="Gujja S."/>
            <person name="Hansen M."/>
            <person name="Howarth C."/>
            <person name="Imamovic A."/>
            <person name="Larimer J."/>
            <person name="McCowan C."/>
            <person name="Montmayeur A."/>
            <person name="Murphy C."/>
            <person name="Neiman D."/>
            <person name="Pearson M."/>
            <person name="Priest M."/>
            <person name="Roberts A."/>
            <person name="Saif S."/>
            <person name="Shea T."/>
            <person name="Sisk P."/>
            <person name="Sykes S."/>
            <person name="Wortman J."/>
            <person name="Nusbaum C."/>
            <person name="Birren B."/>
        </authorList>
    </citation>
    <scope>NUCLEOTIDE SEQUENCE [LARGE SCALE GENOMIC DNA]</scope>
    <source>
        <strain evidence="3">CBS 100218</strain>
    </source>
</reference>
<sequence>MKLSIALLTSALLTTTIATPFKQPAPGSAAELQRRKKLGVNCIDNYGYARAGDVQRGINNIRGWGNIRIYVGGHSCVQLSCIDQSGITLCNDNDGHIAPLSDYISSYAWDIVNACGRQTGGQEFDSDGYNVIVGSC</sequence>
<evidence type="ECO:0008006" key="4">
    <source>
        <dbReference type="Google" id="ProtNLM"/>
    </source>
</evidence>
<organism evidence="2 3">
    <name type="scientific">Coniosporium apollinis (strain CBS 100218)</name>
    <name type="common">Rock-inhabiting black yeast</name>
    <dbReference type="NCBI Taxonomy" id="1168221"/>
    <lineage>
        <taxon>Eukaryota</taxon>
        <taxon>Fungi</taxon>
        <taxon>Dikarya</taxon>
        <taxon>Ascomycota</taxon>
        <taxon>Pezizomycotina</taxon>
        <taxon>Dothideomycetes</taxon>
        <taxon>Dothideomycetes incertae sedis</taxon>
        <taxon>Coniosporium</taxon>
    </lineage>
</organism>
<keyword evidence="1" id="KW-0732">Signal</keyword>
<name>R7Z4E6_CONA1</name>
<feature type="signal peptide" evidence="1">
    <location>
        <begin position="1"/>
        <end position="18"/>
    </location>
</feature>
<dbReference type="RefSeq" id="XP_007784295.1">
    <property type="nucleotide sequence ID" value="XM_007786105.1"/>
</dbReference>
<dbReference type="HOGENOM" id="CLU_139881_0_0_1"/>
<accession>R7Z4E6</accession>
<keyword evidence="3" id="KW-1185">Reference proteome</keyword>
<dbReference type="GeneID" id="19905547"/>
<evidence type="ECO:0000256" key="1">
    <source>
        <dbReference type="SAM" id="SignalP"/>
    </source>
</evidence>
<dbReference type="AlphaFoldDB" id="R7Z4E6"/>
<feature type="chain" id="PRO_5004451108" description="Cyanovirin-N domain-containing protein" evidence="1">
    <location>
        <begin position="19"/>
        <end position="136"/>
    </location>
</feature>
<gene>
    <name evidence="2" type="ORF">W97_08236</name>
</gene>
<protein>
    <recommendedName>
        <fullName evidence="4">Cyanovirin-N domain-containing protein</fullName>
    </recommendedName>
</protein>
<dbReference type="OrthoDB" id="3552888at2759"/>
<dbReference type="eggNOG" id="ENOG502SUB1">
    <property type="taxonomic scope" value="Eukaryota"/>
</dbReference>
<dbReference type="Proteomes" id="UP000016924">
    <property type="component" value="Unassembled WGS sequence"/>
</dbReference>
<evidence type="ECO:0000313" key="2">
    <source>
        <dbReference type="EMBL" id="EON68978.1"/>
    </source>
</evidence>